<dbReference type="SUPFAM" id="SSF53474">
    <property type="entry name" value="alpha/beta-Hydrolases"/>
    <property type="match status" value="1"/>
</dbReference>
<dbReference type="STRING" id="40148.A0A0D9ZA56"/>
<evidence type="ECO:0000313" key="1">
    <source>
        <dbReference type="EnsemblPlants" id="OGLUM03G25700.1"/>
    </source>
</evidence>
<organism evidence="1">
    <name type="scientific">Oryza glumipatula</name>
    <dbReference type="NCBI Taxonomy" id="40148"/>
    <lineage>
        <taxon>Eukaryota</taxon>
        <taxon>Viridiplantae</taxon>
        <taxon>Streptophyta</taxon>
        <taxon>Embryophyta</taxon>
        <taxon>Tracheophyta</taxon>
        <taxon>Spermatophyta</taxon>
        <taxon>Magnoliopsida</taxon>
        <taxon>Liliopsida</taxon>
        <taxon>Poales</taxon>
        <taxon>Poaceae</taxon>
        <taxon>BOP clade</taxon>
        <taxon>Oryzoideae</taxon>
        <taxon>Oryzeae</taxon>
        <taxon>Oryzinae</taxon>
        <taxon>Oryza</taxon>
    </lineage>
</organism>
<reference evidence="1" key="2">
    <citation type="submission" date="2018-05" db="EMBL/GenBank/DDBJ databases">
        <title>OgluRS3 (Oryza glumaepatula Reference Sequence Version 3).</title>
        <authorList>
            <person name="Zhang J."/>
            <person name="Kudrna D."/>
            <person name="Lee S."/>
            <person name="Talag J."/>
            <person name="Welchert J."/>
            <person name="Wing R.A."/>
        </authorList>
    </citation>
    <scope>NUCLEOTIDE SEQUENCE [LARGE SCALE GENOMIC DNA]</scope>
</reference>
<accession>A0A0D9ZA56</accession>
<protein>
    <recommendedName>
        <fullName evidence="3">Fungal lipase-like domain-containing protein</fullName>
    </recommendedName>
</protein>
<dbReference type="InterPro" id="IPR029058">
    <property type="entry name" value="AB_hydrolase_fold"/>
</dbReference>
<proteinExistence type="predicted"/>
<dbReference type="PANTHER" id="PTHR31479:SF25">
    <property type="entry name" value="OS07G0527900 PROTEIN"/>
    <property type="match status" value="1"/>
</dbReference>
<dbReference type="Proteomes" id="UP000026961">
    <property type="component" value="Chromosome 3"/>
</dbReference>
<dbReference type="PANTHER" id="PTHR31479">
    <property type="entry name" value="ALPHA/BETA-HYDROLASES SUPERFAMILY PROTEIN"/>
    <property type="match status" value="1"/>
</dbReference>
<reference evidence="1" key="1">
    <citation type="submission" date="2015-04" db="UniProtKB">
        <authorList>
            <consortium name="EnsemblPlants"/>
        </authorList>
    </citation>
    <scope>IDENTIFICATION</scope>
</reference>
<name>A0A0D9ZA56_9ORYZ</name>
<evidence type="ECO:0000313" key="2">
    <source>
        <dbReference type="Proteomes" id="UP000026961"/>
    </source>
</evidence>
<keyword evidence="2" id="KW-1185">Reference proteome</keyword>
<dbReference type="EnsemblPlants" id="OGLUM03G25700.1">
    <property type="protein sequence ID" value="OGLUM03G25700.1"/>
    <property type="gene ID" value="OGLUM03G25700"/>
</dbReference>
<sequence length="359" mass="41798">MDASTKCFGIAGPTHIAMNIDWDKEEHRRCIVASILKGTSIHTNKKYKELAPRWWMSFHFELYRELKEDDQFMFGAIYRYKPPAGEPRHPSAPHYVFAFRGTMLEHDRPCHDLYHDWKVVTNDFRNCRHFNRAVDELSYILIKPSSTPATGVWLAGHSLGASFALDGGTLMIARDLNLPTFLFNPPQVSMAPVINLGLSNKAKNDLYDFSYKMKYILGKTKKLRRHSERMEVLFEKLSPWQPQLYVHEGDVVCQGFIDYFEQRERLLDRYPDITLLAMMMSYRDMISYLIGEDKEQPHLLPSARLWKVKKQSHSEDAHGLKQWWMPNNALGWSIYERGYKYIWKGKGEKGLQGCAPGLV</sequence>
<dbReference type="HOGENOM" id="CLU_042725_0_1_1"/>
<dbReference type="AlphaFoldDB" id="A0A0D9ZA56"/>
<dbReference type="eggNOG" id="ENOG502RRQ2">
    <property type="taxonomic scope" value="Eukaryota"/>
</dbReference>
<evidence type="ECO:0008006" key="3">
    <source>
        <dbReference type="Google" id="ProtNLM"/>
    </source>
</evidence>
<dbReference type="Gramene" id="OGLUM03G25700.1">
    <property type="protein sequence ID" value="OGLUM03G25700.1"/>
    <property type="gene ID" value="OGLUM03G25700"/>
</dbReference>